<evidence type="ECO:0000313" key="1">
    <source>
        <dbReference type="EMBL" id="WXA02611.1"/>
    </source>
</evidence>
<organism evidence="2">
    <name type="scientific">Mangrovimonas cancribranchiae</name>
    <dbReference type="NCBI Taxonomy" id="3080055"/>
    <lineage>
        <taxon>Bacteria</taxon>
        <taxon>Pseudomonadati</taxon>
        <taxon>Bacteroidota</taxon>
        <taxon>Flavobacteriia</taxon>
        <taxon>Flavobacteriales</taxon>
        <taxon>Flavobacteriaceae</taxon>
        <taxon>Mangrovimonas</taxon>
    </lineage>
</organism>
<dbReference type="EMBL" id="CP136925">
    <property type="protein sequence ID" value="WXA12229.1"/>
    <property type="molecule type" value="Genomic_DNA"/>
</dbReference>
<dbReference type="AlphaFoldDB" id="A0AAU6P466"/>
<keyword evidence="3" id="KW-1185">Reference proteome</keyword>
<dbReference type="RefSeq" id="WP_338731193.1">
    <property type="nucleotide sequence ID" value="NZ_CP136924.1"/>
</dbReference>
<dbReference type="Proteomes" id="UP001368318">
    <property type="component" value="Chromosome"/>
</dbReference>
<protein>
    <submittedName>
        <fullName evidence="2">Uncharacterized protein</fullName>
    </submittedName>
</protein>
<gene>
    <name evidence="2" type="ORF">R3L15_08855</name>
    <name evidence="1" type="ORF">R3L16_12735</name>
</gene>
<accession>A0AAU6P466</accession>
<sequence>MNTLKNILSFLNKTPQEKIGKTPEGFCPNCWGRQEYDGNSHKALKAEKLENIERKKGWITAYAERNLKHIQLQHKEKKQVCNVCFESFDC</sequence>
<dbReference type="EMBL" id="CP136924">
    <property type="protein sequence ID" value="WXA02611.1"/>
    <property type="molecule type" value="Genomic_DNA"/>
</dbReference>
<evidence type="ECO:0000313" key="3">
    <source>
        <dbReference type="Proteomes" id="UP001368318"/>
    </source>
</evidence>
<proteinExistence type="predicted"/>
<evidence type="ECO:0000313" key="2">
    <source>
        <dbReference type="EMBL" id="WXA12229.1"/>
    </source>
</evidence>
<dbReference type="KEGG" id="mcaa:R3L15_08855"/>
<name>A0AAU6P466_9FLAO</name>
<reference evidence="2 3" key="1">
    <citation type="submission" date="2023-10" db="EMBL/GenBank/DDBJ databases">
        <title>Culture-based analysis of two novel bacteria associated with mangrove crab gills.</title>
        <authorList>
            <person name="Yang X."/>
            <person name="Garuglieri E."/>
            <person name="Van Goethem M.W."/>
            <person name="Fusi M."/>
            <person name="Marasco R."/>
            <person name="Daffonchio D.G."/>
        </authorList>
    </citation>
    <scope>NUCLEOTIDE SEQUENCE</scope>
    <source>
        <strain evidence="2">UG2-1</strain>
        <strain evidence="1">UG2-2</strain>
        <strain evidence="3">UG2_2</strain>
    </source>
</reference>